<dbReference type="PANTHER" id="PTHR35794">
    <property type="entry name" value="CELL DIVISION PROTEIN DIVIVA"/>
    <property type="match status" value="1"/>
</dbReference>
<keyword evidence="9" id="KW-1185">Reference proteome</keyword>
<sequence>MFGMDSQNQDATFKVQYTPKEILDKTFKTKVRGYDQDEVDEFLDGIIRDYESYTSELERLRGDNARLLTRVDELTKQLSVSKSVAAATPQQPNTNATNYDILKRLSNLERHVFGSKLSDGGNPTPSEPTQTTHFDQY</sequence>
<keyword evidence="5 6" id="KW-0131">Cell cycle</keyword>
<organism evidence="8 9">
    <name type="scientific">Lacticaseibacillus nasuensis JCM 17158</name>
    <dbReference type="NCBI Taxonomy" id="1291734"/>
    <lineage>
        <taxon>Bacteria</taxon>
        <taxon>Bacillati</taxon>
        <taxon>Bacillota</taxon>
        <taxon>Bacilli</taxon>
        <taxon>Lactobacillales</taxon>
        <taxon>Lactobacillaceae</taxon>
        <taxon>Lacticaseibacillus</taxon>
    </lineage>
</organism>
<keyword evidence="3 6" id="KW-0133">Cell shape</keyword>
<dbReference type="NCBIfam" id="NF010725">
    <property type="entry name" value="PRK14127.1"/>
    <property type="match status" value="1"/>
</dbReference>
<keyword evidence="2 6" id="KW-0132">Cell division</keyword>
<comment type="caution">
    <text evidence="8">The sequence shown here is derived from an EMBL/GenBank/DDBJ whole genome shotgun (WGS) entry which is preliminary data.</text>
</comment>
<reference evidence="8 9" key="1">
    <citation type="journal article" date="2015" name="Genome Announc.">
        <title>Expanding the biotechnology potential of lactobacilli through comparative genomics of 213 strains and associated genera.</title>
        <authorList>
            <person name="Sun Z."/>
            <person name="Harris H.M."/>
            <person name="McCann A."/>
            <person name="Guo C."/>
            <person name="Argimon S."/>
            <person name="Zhang W."/>
            <person name="Yang X."/>
            <person name="Jeffery I.B."/>
            <person name="Cooney J.C."/>
            <person name="Kagawa T.F."/>
            <person name="Liu W."/>
            <person name="Song Y."/>
            <person name="Salvetti E."/>
            <person name="Wrobel A."/>
            <person name="Rasinkangas P."/>
            <person name="Parkhill J."/>
            <person name="Rea M.C."/>
            <person name="O'Sullivan O."/>
            <person name="Ritari J."/>
            <person name="Douillard F.P."/>
            <person name="Paul Ross R."/>
            <person name="Yang R."/>
            <person name="Briner A.E."/>
            <person name="Felis G.E."/>
            <person name="de Vos W.M."/>
            <person name="Barrangou R."/>
            <person name="Klaenhammer T.R."/>
            <person name="Caufield P.W."/>
            <person name="Cui Y."/>
            <person name="Zhang H."/>
            <person name="O'Toole P.W."/>
        </authorList>
    </citation>
    <scope>NUCLEOTIDE SEQUENCE [LARGE SCALE GENOMIC DNA]</scope>
    <source>
        <strain evidence="8 9">JCM 17158</strain>
    </source>
</reference>
<evidence type="ECO:0000256" key="6">
    <source>
        <dbReference type="HAMAP-Rule" id="MF_02011"/>
    </source>
</evidence>
<evidence type="ECO:0000256" key="4">
    <source>
        <dbReference type="ARBA" id="ARBA00023054"/>
    </source>
</evidence>
<evidence type="ECO:0000313" key="8">
    <source>
        <dbReference type="EMBL" id="KRK73306.1"/>
    </source>
</evidence>
<accession>A0A0R1JZG8</accession>
<comment type="subcellular location">
    <subcellularLocation>
        <location evidence="6">Cytoplasm</location>
    </subcellularLocation>
    <text evidence="6">Shuttles between the lateral wall and the division site in a cell cycle-dependent manner.</text>
</comment>
<dbReference type="STRING" id="1291734.FD02_GL001164"/>
<dbReference type="Gene3D" id="6.10.250.660">
    <property type="match status" value="1"/>
</dbReference>
<dbReference type="HAMAP" id="MF_02011">
    <property type="entry name" value="GpsB"/>
    <property type="match status" value="1"/>
</dbReference>
<dbReference type="InterPro" id="IPR007793">
    <property type="entry name" value="DivIVA_fam"/>
</dbReference>
<evidence type="ECO:0000256" key="3">
    <source>
        <dbReference type="ARBA" id="ARBA00022960"/>
    </source>
</evidence>
<dbReference type="PATRIC" id="fig|1291734.4.peg.1194"/>
<dbReference type="GO" id="GO:0005737">
    <property type="term" value="C:cytoplasm"/>
    <property type="evidence" value="ECO:0007669"/>
    <property type="project" value="UniProtKB-SubCell"/>
</dbReference>
<gene>
    <name evidence="6" type="primary">gpsB</name>
    <name evidence="8" type="ORF">FD02_GL001164</name>
</gene>
<evidence type="ECO:0000256" key="7">
    <source>
        <dbReference type="SAM" id="MobiDB-lite"/>
    </source>
</evidence>
<dbReference type="PANTHER" id="PTHR35794:SF1">
    <property type="entry name" value="CELL CYCLE PROTEIN GPSB"/>
    <property type="match status" value="1"/>
</dbReference>
<comment type="function">
    <text evidence="6">Divisome component that associates with the complex late in its assembly, after the Z-ring is formed, and is dependent on DivIC and PBP2B for its recruitment to the divisome. Together with EzrA, is a key component of the system that regulates PBP1 localization during cell cycle progression. Its main role could be the removal of PBP1 from the cell pole after pole maturation is completed. Also contributes to the recruitment of PBP1 to the division complex. Not essential for septum formation.</text>
</comment>
<protein>
    <recommendedName>
        <fullName evidence="6">Cell cycle protein GpsB</fullName>
    </recommendedName>
    <alternativeName>
        <fullName evidence="6">Guiding PBP1-shuttling protein</fullName>
    </alternativeName>
</protein>
<dbReference type="Pfam" id="PF05103">
    <property type="entry name" value="DivIVA"/>
    <property type="match status" value="1"/>
</dbReference>
<dbReference type="GO" id="GO:0051301">
    <property type="term" value="P:cell division"/>
    <property type="evidence" value="ECO:0007669"/>
    <property type="project" value="UniProtKB-UniRule"/>
</dbReference>
<evidence type="ECO:0000313" key="9">
    <source>
        <dbReference type="Proteomes" id="UP000051804"/>
    </source>
</evidence>
<feature type="coiled-coil region" evidence="6">
    <location>
        <begin position="43"/>
        <end position="77"/>
    </location>
</feature>
<comment type="similarity">
    <text evidence="6">Belongs to the GpsB family.</text>
</comment>
<evidence type="ECO:0000256" key="1">
    <source>
        <dbReference type="ARBA" id="ARBA00022490"/>
    </source>
</evidence>
<feature type="compositionally biased region" description="Polar residues" evidence="7">
    <location>
        <begin position="121"/>
        <end position="137"/>
    </location>
</feature>
<dbReference type="InterPro" id="IPR019933">
    <property type="entry name" value="DivIVA_domain"/>
</dbReference>
<dbReference type="Proteomes" id="UP000051804">
    <property type="component" value="Unassembled WGS sequence"/>
</dbReference>
<keyword evidence="4 6" id="KW-0175">Coiled coil</keyword>
<dbReference type="InterPro" id="IPR011229">
    <property type="entry name" value="Cell_cycle_GpsB"/>
</dbReference>
<evidence type="ECO:0000256" key="2">
    <source>
        <dbReference type="ARBA" id="ARBA00022618"/>
    </source>
</evidence>
<keyword evidence="1 6" id="KW-0963">Cytoplasm</keyword>
<evidence type="ECO:0000256" key="5">
    <source>
        <dbReference type="ARBA" id="ARBA00023306"/>
    </source>
</evidence>
<name>A0A0R1JZG8_9LACO</name>
<dbReference type="EMBL" id="AZDJ01000013">
    <property type="protein sequence ID" value="KRK73306.1"/>
    <property type="molecule type" value="Genomic_DNA"/>
</dbReference>
<dbReference type="NCBIfam" id="TIGR03544">
    <property type="entry name" value="DivI1A_domain"/>
    <property type="match status" value="1"/>
</dbReference>
<feature type="region of interest" description="Disordered" evidence="7">
    <location>
        <begin position="113"/>
        <end position="137"/>
    </location>
</feature>
<comment type="subunit">
    <text evidence="6">Forms polymers through the coiled coil domains. Interacts with PBP1, MreC and EzrA.</text>
</comment>
<dbReference type="AlphaFoldDB" id="A0A0R1JZG8"/>
<proteinExistence type="inferred from homology"/>
<dbReference type="GO" id="GO:0008360">
    <property type="term" value="P:regulation of cell shape"/>
    <property type="evidence" value="ECO:0007669"/>
    <property type="project" value="UniProtKB-UniRule"/>
</dbReference>